<dbReference type="STRING" id="690566.Sphch_2542"/>
<dbReference type="PANTHER" id="PTHR48083">
    <property type="entry name" value="MEDIUM-CHAIN SPECIFIC ACYL-COA DEHYDROGENASE, MITOCHONDRIAL-RELATED"/>
    <property type="match status" value="1"/>
</dbReference>
<dbReference type="SUPFAM" id="SSF47203">
    <property type="entry name" value="Acyl-CoA dehydrogenase C-terminal domain-like"/>
    <property type="match status" value="1"/>
</dbReference>
<organism evidence="5 6">
    <name type="scientific">Sphingobium chlorophenolicum L-1</name>
    <dbReference type="NCBI Taxonomy" id="690566"/>
    <lineage>
        <taxon>Bacteria</taxon>
        <taxon>Pseudomonadati</taxon>
        <taxon>Pseudomonadota</taxon>
        <taxon>Alphaproteobacteria</taxon>
        <taxon>Sphingomonadales</taxon>
        <taxon>Sphingomonadaceae</taxon>
        <taxon>Sphingobium</taxon>
    </lineage>
</organism>
<feature type="domain" description="Acyl-CoA dehydrogenase/oxidase N-terminal" evidence="3">
    <location>
        <begin position="28"/>
        <end position="108"/>
    </location>
</feature>
<dbReference type="KEGG" id="sch:Sphch_2542"/>
<dbReference type="InterPro" id="IPR050741">
    <property type="entry name" value="Acyl-CoA_dehydrogenase"/>
</dbReference>
<dbReference type="Pfam" id="PF08028">
    <property type="entry name" value="Acyl-CoA_dh_2"/>
    <property type="match status" value="1"/>
</dbReference>
<dbReference type="PIRSF" id="PIRSF016578">
    <property type="entry name" value="HsaA"/>
    <property type="match status" value="1"/>
</dbReference>
<dbReference type="GO" id="GO:0050660">
    <property type="term" value="F:flavin adenine dinucleotide binding"/>
    <property type="evidence" value="ECO:0007669"/>
    <property type="project" value="InterPro"/>
</dbReference>
<keyword evidence="1" id="KW-0560">Oxidoreductase</keyword>
<dbReference type="EMBL" id="CP002798">
    <property type="protein sequence ID" value="AEG50190.1"/>
    <property type="molecule type" value="Genomic_DNA"/>
</dbReference>
<evidence type="ECO:0000313" key="5">
    <source>
        <dbReference type="EMBL" id="AEG50190.1"/>
    </source>
</evidence>
<gene>
    <name evidence="5" type="ORF">Sphch_2542</name>
</gene>
<dbReference type="InterPro" id="IPR009100">
    <property type="entry name" value="AcylCoA_DH/oxidase_NM_dom_sf"/>
</dbReference>
<name>F6EZ97_SPHCR</name>
<accession>F6EZ97</accession>
<dbReference type="InterPro" id="IPR013786">
    <property type="entry name" value="AcylCoA_DH/ox_N"/>
</dbReference>
<comment type="similarity">
    <text evidence="2">Belongs to the HpaH/HsaA monooxygenase family.</text>
</comment>
<dbReference type="Gene3D" id="1.20.140.10">
    <property type="entry name" value="Butyryl-CoA Dehydrogenase, subunit A, domain 3"/>
    <property type="match status" value="1"/>
</dbReference>
<dbReference type="GO" id="GO:0033539">
    <property type="term" value="P:fatty acid beta-oxidation using acyl-CoA dehydrogenase"/>
    <property type="evidence" value="ECO:0007669"/>
    <property type="project" value="TreeGrafter"/>
</dbReference>
<sequence length="397" mass="42860">MPKEPLTPSQVQREVDHLLPFFTEKGAENEKARILVPEVFEKIEQLRLHKLLVPRDLGGIGASITEHIEIVEKLSYADASTGWVVFASGVSTSTAAGYLSTEAASRILAPDTRGLIAGAGAPTGTATVVEGGYLLTGKWSYGSGLLHADWSHSGAFVHENGKMRLDQNGAPEHIILHVPIADVELNGNWDVLGLRATGSIDYAISNVFVPHEHTYLPSNPSIASRPEIFGIGMMPIVTIGHAAWAAGVARRILDELASYVRTKGLRAGSLASSDSFAERYGEAEARTLSARAFLYKTWEDIEAKRASLEPLSTRDITMIRLALSNMTYAATEAGEFAYRIAGGESLRHGTMQRIYRDIHSGSQHITSSAAVMQSCGRELAGLATNEVWGVNSLIKLP</sequence>
<feature type="domain" description="Acyl-CoA dehydrogenase C-terminal" evidence="4">
    <location>
        <begin position="239"/>
        <end position="366"/>
    </location>
</feature>
<dbReference type="Proteomes" id="UP000007150">
    <property type="component" value="Chromosome 1"/>
</dbReference>
<protein>
    <submittedName>
        <fullName evidence="5">Acyl-CoA dehydrogenase type 2 domain protein</fullName>
    </submittedName>
</protein>
<evidence type="ECO:0000313" key="6">
    <source>
        <dbReference type="Proteomes" id="UP000007150"/>
    </source>
</evidence>
<dbReference type="Pfam" id="PF02771">
    <property type="entry name" value="Acyl-CoA_dh_N"/>
    <property type="match status" value="1"/>
</dbReference>
<dbReference type="HOGENOM" id="CLU_018204_2_1_5"/>
<evidence type="ECO:0000256" key="1">
    <source>
        <dbReference type="ARBA" id="ARBA00023002"/>
    </source>
</evidence>
<evidence type="ECO:0000256" key="2">
    <source>
        <dbReference type="ARBA" id="ARBA00049661"/>
    </source>
</evidence>
<dbReference type="SUPFAM" id="SSF56645">
    <property type="entry name" value="Acyl-CoA dehydrogenase NM domain-like"/>
    <property type="match status" value="1"/>
</dbReference>
<dbReference type="InterPro" id="IPR046373">
    <property type="entry name" value="Acyl-CoA_Oxase/DH_mid-dom_sf"/>
</dbReference>
<evidence type="ECO:0000259" key="3">
    <source>
        <dbReference type="Pfam" id="PF02771"/>
    </source>
</evidence>
<dbReference type="InterPro" id="IPR037069">
    <property type="entry name" value="AcylCoA_DH/ox_N_sf"/>
</dbReference>
<dbReference type="Gene3D" id="1.10.540.10">
    <property type="entry name" value="Acyl-CoA dehydrogenase/oxidase, N-terminal domain"/>
    <property type="match status" value="1"/>
</dbReference>
<dbReference type="InterPro" id="IPR013107">
    <property type="entry name" value="Acyl-CoA_DH_C"/>
</dbReference>
<dbReference type="GO" id="GO:0005737">
    <property type="term" value="C:cytoplasm"/>
    <property type="evidence" value="ECO:0007669"/>
    <property type="project" value="TreeGrafter"/>
</dbReference>
<evidence type="ECO:0000259" key="4">
    <source>
        <dbReference type="Pfam" id="PF08028"/>
    </source>
</evidence>
<dbReference type="GO" id="GO:0003995">
    <property type="term" value="F:acyl-CoA dehydrogenase activity"/>
    <property type="evidence" value="ECO:0007669"/>
    <property type="project" value="TreeGrafter"/>
</dbReference>
<dbReference type="PANTHER" id="PTHR48083:SF5">
    <property type="entry name" value="NRGC PROTEIN"/>
    <property type="match status" value="1"/>
</dbReference>
<dbReference type="Gene3D" id="2.40.110.10">
    <property type="entry name" value="Butyryl-CoA Dehydrogenase, subunit A, domain 2"/>
    <property type="match status" value="1"/>
</dbReference>
<dbReference type="InterPro" id="IPR036250">
    <property type="entry name" value="AcylCo_DH-like_C"/>
</dbReference>
<keyword evidence="6" id="KW-1185">Reference proteome</keyword>
<proteinExistence type="inferred from homology"/>
<dbReference type="AlphaFoldDB" id="F6EZ97"/>
<reference evidence="5 6" key="1">
    <citation type="submission" date="2011-05" db="EMBL/GenBank/DDBJ databases">
        <title>Complete sequence of chromosome 1 of Sphingobium chlorophenolicum L-1.</title>
        <authorList>
            <consortium name="US DOE Joint Genome Institute"/>
            <person name="Lucas S."/>
            <person name="Han J."/>
            <person name="Lapidus A."/>
            <person name="Cheng J.-F."/>
            <person name="Goodwin L."/>
            <person name="Pitluck S."/>
            <person name="Peters L."/>
            <person name="Daligault H."/>
            <person name="Han C."/>
            <person name="Tapia R."/>
            <person name="Land M."/>
            <person name="Hauser L."/>
            <person name="Kyrpides N."/>
            <person name="Ivanova N."/>
            <person name="Pagani I."/>
            <person name="Turner P."/>
            <person name="Copley S."/>
            <person name="Woyke T."/>
        </authorList>
    </citation>
    <scope>NUCLEOTIDE SEQUENCE [LARGE SCALE GENOMIC DNA]</scope>
    <source>
        <strain evidence="5 6">L-1</strain>
    </source>
</reference>